<dbReference type="Proteomes" id="UP001314170">
    <property type="component" value="Unassembled WGS sequence"/>
</dbReference>
<evidence type="ECO:0000313" key="1">
    <source>
        <dbReference type="EMBL" id="CAK7339102.1"/>
    </source>
</evidence>
<protein>
    <submittedName>
        <fullName evidence="1">Uncharacterized protein</fullName>
    </submittedName>
</protein>
<accession>A0AAV1RUC2</accession>
<dbReference type="Gene3D" id="1.25.40.20">
    <property type="entry name" value="Ankyrin repeat-containing domain"/>
    <property type="match status" value="2"/>
</dbReference>
<name>A0AAV1RUC2_9ROSI</name>
<proteinExistence type="predicted"/>
<sequence length="184" mass="20348">MPVSNDDYAQYADLVKYVHGGDWHSTGSFLNQHPQAINEKISSYNWTALHMATRAGKVEIVGNLVELMSTQALAIQDSNGNTALHLAAVAGITKMSRYMVEKNEETRSLAIVNNKGYLPLTMACANGHRDATVYLSSKTPFELLSIQNPHGSLLLQCSISNKMPGKRFHTSSSYSHTRARLHSW</sequence>
<dbReference type="Pfam" id="PF12796">
    <property type="entry name" value="Ank_2"/>
    <property type="match status" value="1"/>
</dbReference>
<gene>
    <name evidence="1" type="ORF">DCAF_LOCUS14150</name>
</gene>
<dbReference type="SMART" id="SM00248">
    <property type="entry name" value="ANK"/>
    <property type="match status" value="3"/>
</dbReference>
<dbReference type="EMBL" id="CAWUPB010001157">
    <property type="protein sequence ID" value="CAK7339102.1"/>
    <property type="molecule type" value="Genomic_DNA"/>
</dbReference>
<reference evidence="1 2" key="1">
    <citation type="submission" date="2024-01" db="EMBL/GenBank/DDBJ databases">
        <authorList>
            <person name="Waweru B."/>
        </authorList>
    </citation>
    <scope>NUCLEOTIDE SEQUENCE [LARGE SCALE GENOMIC DNA]</scope>
</reference>
<organism evidence="1 2">
    <name type="scientific">Dovyalis caffra</name>
    <dbReference type="NCBI Taxonomy" id="77055"/>
    <lineage>
        <taxon>Eukaryota</taxon>
        <taxon>Viridiplantae</taxon>
        <taxon>Streptophyta</taxon>
        <taxon>Embryophyta</taxon>
        <taxon>Tracheophyta</taxon>
        <taxon>Spermatophyta</taxon>
        <taxon>Magnoliopsida</taxon>
        <taxon>eudicotyledons</taxon>
        <taxon>Gunneridae</taxon>
        <taxon>Pentapetalae</taxon>
        <taxon>rosids</taxon>
        <taxon>fabids</taxon>
        <taxon>Malpighiales</taxon>
        <taxon>Salicaceae</taxon>
        <taxon>Flacourtieae</taxon>
        <taxon>Dovyalis</taxon>
    </lineage>
</organism>
<dbReference type="InterPro" id="IPR036770">
    <property type="entry name" value="Ankyrin_rpt-contain_sf"/>
</dbReference>
<evidence type="ECO:0000313" key="2">
    <source>
        <dbReference type="Proteomes" id="UP001314170"/>
    </source>
</evidence>
<dbReference type="AlphaFoldDB" id="A0AAV1RUC2"/>
<dbReference type="SUPFAM" id="SSF48403">
    <property type="entry name" value="Ankyrin repeat"/>
    <property type="match status" value="1"/>
</dbReference>
<dbReference type="PANTHER" id="PTHR47303:SF1">
    <property type="entry name" value="NF-KAPPA-B INHIBITOR BETA"/>
    <property type="match status" value="1"/>
</dbReference>
<comment type="caution">
    <text evidence="1">The sequence shown here is derived from an EMBL/GenBank/DDBJ whole genome shotgun (WGS) entry which is preliminary data.</text>
</comment>
<dbReference type="PANTHER" id="PTHR47303">
    <property type="match status" value="1"/>
</dbReference>
<keyword evidence="2" id="KW-1185">Reference proteome</keyword>
<dbReference type="InterPro" id="IPR002110">
    <property type="entry name" value="Ankyrin_rpt"/>
</dbReference>